<organism evidence="3 4">
    <name type="scientific">Hymenobacter canadensis</name>
    <dbReference type="NCBI Taxonomy" id="2999067"/>
    <lineage>
        <taxon>Bacteria</taxon>
        <taxon>Pseudomonadati</taxon>
        <taxon>Bacteroidota</taxon>
        <taxon>Cytophagia</taxon>
        <taxon>Cytophagales</taxon>
        <taxon>Hymenobacteraceae</taxon>
        <taxon>Hymenobacter</taxon>
    </lineage>
</organism>
<sequence length="232" mass="26082">MKPLSLLLAAVFLSASAALAQQTPAPKAPATKAPAAKTTPSTTRTTASSTASAVERDLRIFSDWVSDNVTRVADDIARETPRVTEEFDRQSKRIDKAVDSLTVEGKREYDIQKKRYGSWQSRQDSLDRAARTPETAQQSQNKLLGENASISRARATELPDLYSRFIEATRTQRRQWTAADWSNASAVLGRLNARYEQVREQLPLEERVRIRSWQGEFRTLEKARDVKGVMAE</sequence>
<gene>
    <name evidence="3" type="ORF">O3303_00740</name>
</gene>
<dbReference type="Proteomes" id="UP001211005">
    <property type="component" value="Chromosome"/>
</dbReference>
<evidence type="ECO:0000256" key="2">
    <source>
        <dbReference type="SAM" id="SignalP"/>
    </source>
</evidence>
<feature type="chain" id="PRO_5046487260" description="DUF349 domain-containing protein" evidence="2">
    <location>
        <begin position="21"/>
        <end position="232"/>
    </location>
</feature>
<keyword evidence="4" id="KW-1185">Reference proteome</keyword>
<evidence type="ECO:0008006" key="5">
    <source>
        <dbReference type="Google" id="ProtNLM"/>
    </source>
</evidence>
<feature type="signal peptide" evidence="2">
    <location>
        <begin position="1"/>
        <end position="20"/>
    </location>
</feature>
<proteinExistence type="predicted"/>
<protein>
    <recommendedName>
        <fullName evidence="5">DUF349 domain-containing protein</fullName>
    </recommendedName>
</protein>
<evidence type="ECO:0000313" key="4">
    <source>
        <dbReference type="Proteomes" id="UP001211005"/>
    </source>
</evidence>
<dbReference type="EMBL" id="CP114767">
    <property type="protein sequence ID" value="WBA42098.1"/>
    <property type="molecule type" value="Genomic_DNA"/>
</dbReference>
<reference evidence="3 4" key="1">
    <citation type="submission" date="2022-12" db="EMBL/GenBank/DDBJ databases">
        <title>Hymenobacter canadensis sp. nov. isolated from lake water of the Cambridge Bay, Canada.</title>
        <authorList>
            <person name="Kim W.H."/>
            <person name="Lee Y.M."/>
        </authorList>
    </citation>
    <scope>NUCLEOTIDE SEQUENCE [LARGE SCALE GENOMIC DNA]</scope>
    <source>
        <strain evidence="3 4">PAMC 29467</strain>
    </source>
</reference>
<keyword evidence="2" id="KW-0732">Signal</keyword>
<accession>A0ABY7LT80</accession>
<dbReference type="RefSeq" id="WP_269560156.1">
    <property type="nucleotide sequence ID" value="NZ_CP114767.1"/>
</dbReference>
<evidence type="ECO:0000256" key="1">
    <source>
        <dbReference type="SAM" id="MobiDB-lite"/>
    </source>
</evidence>
<evidence type="ECO:0000313" key="3">
    <source>
        <dbReference type="EMBL" id="WBA42098.1"/>
    </source>
</evidence>
<name>A0ABY7LT80_9BACT</name>
<feature type="region of interest" description="Disordered" evidence="1">
    <location>
        <begin position="22"/>
        <end position="52"/>
    </location>
</feature>
<feature type="region of interest" description="Disordered" evidence="1">
    <location>
        <begin position="120"/>
        <end position="140"/>
    </location>
</feature>